<keyword evidence="3" id="KW-0808">Transferase</keyword>
<dbReference type="KEGG" id="dmm:dnm_003690"/>
<dbReference type="Gene3D" id="1.25.40.10">
    <property type="entry name" value="Tetratricopeptide repeat domain"/>
    <property type="match status" value="1"/>
</dbReference>
<feature type="binding site" evidence="7">
    <location>
        <position position="600"/>
    </location>
    <ligand>
        <name>ATP</name>
        <dbReference type="ChEBI" id="CHEBI:30616"/>
    </ligand>
</feature>
<evidence type="ECO:0000256" key="6">
    <source>
        <dbReference type="ARBA" id="ARBA00022840"/>
    </source>
</evidence>
<evidence type="ECO:0000256" key="7">
    <source>
        <dbReference type="PROSITE-ProRule" id="PRU10141"/>
    </source>
</evidence>
<dbReference type="InterPro" id="IPR011990">
    <property type="entry name" value="TPR-like_helical_dom_sf"/>
</dbReference>
<keyword evidence="5" id="KW-0418">Kinase</keyword>
<dbReference type="Proteomes" id="UP000663722">
    <property type="component" value="Chromosome"/>
</dbReference>
<dbReference type="GO" id="GO:0005524">
    <property type="term" value="F:ATP binding"/>
    <property type="evidence" value="ECO:0007669"/>
    <property type="project" value="UniProtKB-UniRule"/>
</dbReference>
<dbReference type="SUPFAM" id="SSF56112">
    <property type="entry name" value="Protein kinase-like (PK-like)"/>
    <property type="match status" value="1"/>
</dbReference>
<protein>
    <recommendedName>
        <fullName evidence="1">non-specific serine/threonine protein kinase</fullName>
        <ecNumber evidence="1">2.7.11.1</ecNumber>
    </recommendedName>
</protein>
<keyword evidence="8" id="KW-0472">Membrane</keyword>
<dbReference type="InterPro" id="IPR017441">
    <property type="entry name" value="Protein_kinase_ATP_BS"/>
</dbReference>
<dbReference type="EMBL" id="CP061800">
    <property type="protein sequence ID" value="QTA84375.1"/>
    <property type="molecule type" value="Genomic_DNA"/>
</dbReference>
<evidence type="ECO:0000256" key="8">
    <source>
        <dbReference type="SAM" id="Phobius"/>
    </source>
</evidence>
<dbReference type="Pfam" id="PF00069">
    <property type="entry name" value="Pkinase"/>
    <property type="match status" value="1"/>
</dbReference>
<feature type="transmembrane region" description="Helical" evidence="8">
    <location>
        <begin position="428"/>
        <end position="445"/>
    </location>
</feature>
<dbReference type="PROSITE" id="PS50011">
    <property type="entry name" value="PROTEIN_KINASE_DOM"/>
    <property type="match status" value="1"/>
</dbReference>
<keyword evidence="8" id="KW-0812">Transmembrane</keyword>
<dbReference type="SUPFAM" id="SSF48452">
    <property type="entry name" value="TPR-like"/>
    <property type="match status" value="1"/>
</dbReference>
<feature type="transmembrane region" description="Helical" evidence="8">
    <location>
        <begin position="7"/>
        <end position="26"/>
    </location>
</feature>
<feature type="transmembrane region" description="Helical" evidence="8">
    <location>
        <begin position="394"/>
        <end position="416"/>
    </location>
</feature>
<feature type="transmembrane region" description="Helical" evidence="8">
    <location>
        <begin position="370"/>
        <end position="388"/>
    </location>
</feature>
<keyword evidence="2" id="KW-0723">Serine/threonine-protein kinase</keyword>
<evidence type="ECO:0000256" key="3">
    <source>
        <dbReference type="ARBA" id="ARBA00022679"/>
    </source>
</evidence>
<reference evidence="10" key="1">
    <citation type="journal article" date="2021" name="Microb. Physiol.">
        <title>Proteogenomic Insights into the Physiology of Marine, Sulfate-Reducing, Filamentous Desulfonema limicola and Desulfonema magnum.</title>
        <authorList>
            <person name="Schnaars V."/>
            <person name="Wohlbrand L."/>
            <person name="Scheve S."/>
            <person name="Hinrichs C."/>
            <person name="Reinhardt R."/>
            <person name="Rabus R."/>
        </authorList>
    </citation>
    <scope>NUCLEOTIDE SEQUENCE</scope>
    <source>
        <strain evidence="10">4be13</strain>
    </source>
</reference>
<gene>
    <name evidence="10" type="ORF">dnm_003690</name>
</gene>
<evidence type="ECO:0000259" key="9">
    <source>
        <dbReference type="PROSITE" id="PS50011"/>
    </source>
</evidence>
<dbReference type="InterPro" id="IPR011009">
    <property type="entry name" value="Kinase-like_dom_sf"/>
</dbReference>
<evidence type="ECO:0000313" key="10">
    <source>
        <dbReference type="EMBL" id="QTA84375.1"/>
    </source>
</evidence>
<dbReference type="Pfam" id="PF05226">
    <property type="entry name" value="CHASE2"/>
    <property type="match status" value="1"/>
</dbReference>
<dbReference type="InterPro" id="IPR000719">
    <property type="entry name" value="Prot_kinase_dom"/>
</dbReference>
<dbReference type="SMART" id="SM00220">
    <property type="entry name" value="S_TKc"/>
    <property type="match status" value="1"/>
</dbReference>
<dbReference type="Gene3D" id="1.10.510.10">
    <property type="entry name" value="Transferase(Phosphotransferase) domain 1"/>
    <property type="match status" value="1"/>
</dbReference>
<dbReference type="InterPro" id="IPR007890">
    <property type="entry name" value="CHASE2"/>
</dbReference>
<organism evidence="10 11">
    <name type="scientific">Desulfonema magnum</name>
    <dbReference type="NCBI Taxonomy" id="45655"/>
    <lineage>
        <taxon>Bacteria</taxon>
        <taxon>Pseudomonadati</taxon>
        <taxon>Thermodesulfobacteriota</taxon>
        <taxon>Desulfobacteria</taxon>
        <taxon>Desulfobacterales</taxon>
        <taxon>Desulfococcaceae</taxon>
        <taxon>Desulfonema</taxon>
    </lineage>
</organism>
<name>A0A975GKC6_9BACT</name>
<dbReference type="PANTHER" id="PTHR43289:SF6">
    <property type="entry name" value="SERINE_THREONINE-PROTEIN KINASE NEKL-3"/>
    <property type="match status" value="1"/>
</dbReference>
<keyword evidence="8" id="KW-1133">Transmembrane helix</keyword>
<accession>A0A975GKC6</accession>
<evidence type="ECO:0000256" key="4">
    <source>
        <dbReference type="ARBA" id="ARBA00022741"/>
    </source>
</evidence>
<dbReference type="SMART" id="SM01080">
    <property type="entry name" value="CHASE2"/>
    <property type="match status" value="1"/>
</dbReference>
<dbReference type="AlphaFoldDB" id="A0A975GKC6"/>
<dbReference type="GO" id="GO:0004674">
    <property type="term" value="F:protein serine/threonine kinase activity"/>
    <property type="evidence" value="ECO:0007669"/>
    <property type="project" value="UniProtKB-KW"/>
</dbReference>
<dbReference type="Gene3D" id="3.30.200.20">
    <property type="entry name" value="Phosphorylase Kinase, domain 1"/>
    <property type="match status" value="1"/>
</dbReference>
<keyword evidence="6 7" id="KW-0067">ATP-binding</keyword>
<evidence type="ECO:0000256" key="2">
    <source>
        <dbReference type="ARBA" id="ARBA00022527"/>
    </source>
</evidence>
<feature type="domain" description="Protein kinase" evidence="9">
    <location>
        <begin position="571"/>
        <end position="832"/>
    </location>
</feature>
<dbReference type="PANTHER" id="PTHR43289">
    <property type="entry name" value="MITOGEN-ACTIVATED PROTEIN KINASE KINASE KINASE 20-RELATED"/>
    <property type="match status" value="1"/>
</dbReference>
<keyword evidence="11" id="KW-1185">Reference proteome</keyword>
<dbReference type="PROSITE" id="PS00108">
    <property type="entry name" value="PROTEIN_KINASE_ST"/>
    <property type="match status" value="1"/>
</dbReference>
<keyword evidence="4 7" id="KW-0547">Nucleotide-binding</keyword>
<dbReference type="FunFam" id="1.10.510.10:FF:000021">
    <property type="entry name" value="Serine/threonine protein kinase"/>
    <property type="match status" value="1"/>
</dbReference>
<dbReference type="EC" id="2.7.11.1" evidence="1"/>
<evidence type="ECO:0000256" key="5">
    <source>
        <dbReference type="ARBA" id="ARBA00022777"/>
    </source>
</evidence>
<proteinExistence type="predicted"/>
<dbReference type="PROSITE" id="PS00107">
    <property type="entry name" value="PROTEIN_KINASE_ATP"/>
    <property type="match status" value="1"/>
</dbReference>
<dbReference type="CDD" id="cd14014">
    <property type="entry name" value="STKc_PknB_like"/>
    <property type="match status" value="1"/>
</dbReference>
<dbReference type="InterPro" id="IPR008271">
    <property type="entry name" value="Ser/Thr_kinase_AS"/>
</dbReference>
<dbReference type="RefSeq" id="WP_207680891.1">
    <property type="nucleotide sequence ID" value="NZ_CP061800.1"/>
</dbReference>
<evidence type="ECO:0000256" key="1">
    <source>
        <dbReference type="ARBA" id="ARBA00012513"/>
    </source>
</evidence>
<evidence type="ECO:0000313" key="11">
    <source>
        <dbReference type="Proteomes" id="UP000663722"/>
    </source>
</evidence>
<sequence length="848" mass="96289">MGTLKKHLAIYWGICITVLFLLFGYAETDFLDTLERKFYDIRMSLRSNPESESKIILVDIDDESIEKIGRWPWPRSHIAKCLEIINQASPKVIGLNIIYSEPEDTRALKEIGHLADYLTQIDPEQTDKKISKALQAINDAYSRLDNDKKLSQALEQAENVVLPVFFKESEISKELKDDNIRAILEHQSVRKIENSGNLTCPRGNEILTPIPDFFKISKGIGHVNLDYDIDGKVRWEQLLYEYQGFYIPSFTLRLAAISLDVPSDEIHMSPDASIVLNLLEIPTDSSARLLVSFKGPQNSFKRYPFYDVENNKIPPNVFRDKIVLITPSAAGVLNPISTPAAQVMSVGEFSANVIWAMLNRKFVLRPSWDNSARFLMIIMLGLLITFILPRLKAVIAAMSFVLFLVFLITTSTYLFVSRDLWIQITYPLLQWIVGYIGVVTIKYFVTETRKEKIETESAETNRMLGLSFQNQGQLDLAFDKFRKVPVDNEMKRILYNLGLDYERKRQLNKAASVYEYIEEYDSDYKDVSTRKRKLVQASETMVFGDGFLTGGTGGNDFLTSSSDTRPTLGRYEVIKQLGKGAMGVVYLGQDPRINRTTAIKTFRFSDDFDPKEAEAMKQKFFREAESAGTLSHPNIVTIYDAGDEHDLAYIAMEFLEGEDLQKYTKKKTLLPMRRVLDYVADIAEALDYAHEKGIIHRDIKPANIMLLKNGIVKITDFGIARITASSQTQTGVVKGTPHYMSPEQISGEKVDGRSDIFSLGAMLFQLLTGDVPFHGDSPAALLHQIMNVPHPDPRKLNPKLLKPHVEIINKAMEKNREKRYQRASQMAAHLRTLGKKIDTLIMQKKKTG</sequence>